<dbReference type="GO" id="GO:0045944">
    <property type="term" value="P:positive regulation of transcription by RNA polymerase II"/>
    <property type="evidence" value="ECO:0007669"/>
    <property type="project" value="TreeGrafter"/>
</dbReference>
<dbReference type="Proteomes" id="UP000054560">
    <property type="component" value="Unassembled WGS sequence"/>
</dbReference>
<feature type="domain" description="Ubiquitin-like" evidence="3">
    <location>
        <begin position="109"/>
        <end position="181"/>
    </location>
</feature>
<dbReference type="RefSeq" id="XP_014145202.1">
    <property type="nucleotide sequence ID" value="XM_014289727.1"/>
</dbReference>
<organism evidence="4 5">
    <name type="scientific">Sphaeroforma arctica JP610</name>
    <dbReference type="NCBI Taxonomy" id="667725"/>
    <lineage>
        <taxon>Eukaryota</taxon>
        <taxon>Ichthyosporea</taxon>
        <taxon>Ichthyophonida</taxon>
        <taxon>Sphaeroforma</taxon>
    </lineage>
</organism>
<dbReference type="InterPro" id="IPR052324">
    <property type="entry name" value="NFATC2-Int_DNA_Repair"/>
</dbReference>
<reference evidence="4 5" key="1">
    <citation type="submission" date="2011-02" db="EMBL/GenBank/DDBJ databases">
        <title>The Genome Sequence of Sphaeroforma arctica JP610.</title>
        <authorList>
            <consortium name="The Broad Institute Genome Sequencing Platform"/>
            <person name="Russ C."/>
            <person name="Cuomo C."/>
            <person name="Young S.K."/>
            <person name="Zeng Q."/>
            <person name="Gargeya S."/>
            <person name="Alvarado L."/>
            <person name="Berlin A."/>
            <person name="Chapman S.B."/>
            <person name="Chen Z."/>
            <person name="Freedman E."/>
            <person name="Gellesch M."/>
            <person name="Goldberg J."/>
            <person name="Griggs A."/>
            <person name="Gujja S."/>
            <person name="Heilman E."/>
            <person name="Heiman D."/>
            <person name="Howarth C."/>
            <person name="Mehta T."/>
            <person name="Neiman D."/>
            <person name="Pearson M."/>
            <person name="Roberts A."/>
            <person name="Saif S."/>
            <person name="Shea T."/>
            <person name="Shenoy N."/>
            <person name="Sisk P."/>
            <person name="Stolte C."/>
            <person name="Sykes S."/>
            <person name="White J."/>
            <person name="Yandava C."/>
            <person name="Burger G."/>
            <person name="Gray M.W."/>
            <person name="Holland P.W.H."/>
            <person name="King N."/>
            <person name="Lang F.B.F."/>
            <person name="Roger A.J."/>
            <person name="Ruiz-Trillo I."/>
            <person name="Haas B."/>
            <person name="Nusbaum C."/>
            <person name="Birren B."/>
        </authorList>
    </citation>
    <scope>NUCLEOTIDE SEQUENCE [LARGE SCALE GENOMIC DNA]</scope>
    <source>
        <strain evidence="4 5">JP610</strain>
    </source>
</reference>
<evidence type="ECO:0000313" key="5">
    <source>
        <dbReference type="Proteomes" id="UP000054560"/>
    </source>
</evidence>
<dbReference type="Pfam" id="PF11976">
    <property type="entry name" value="Rad60-SLD"/>
    <property type="match status" value="1"/>
</dbReference>
<keyword evidence="5" id="KW-1185">Reference proteome</keyword>
<evidence type="ECO:0000256" key="1">
    <source>
        <dbReference type="ARBA" id="ARBA00004123"/>
    </source>
</evidence>
<dbReference type="GeneID" id="25916664"/>
<evidence type="ECO:0000256" key="2">
    <source>
        <dbReference type="ARBA" id="ARBA00023242"/>
    </source>
</evidence>
<gene>
    <name evidence="4" type="ORF">SARC_16160</name>
</gene>
<dbReference type="GO" id="GO:0005634">
    <property type="term" value="C:nucleus"/>
    <property type="evidence" value="ECO:0007669"/>
    <property type="project" value="UniProtKB-SubCell"/>
</dbReference>
<dbReference type="AlphaFoldDB" id="A0A0L0F3I9"/>
<dbReference type="SUPFAM" id="SSF54236">
    <property type="entry name" value="Ubiquitin-like"/>
    <property type="match status" value="1"/>
</dbReference>
<proteinExistence type="predicted"/>
<comment type="subcellular location">
    <subcellularLocation>
        <location evidence="1">Nucleus</location>
    </subcellularLocation>
</comment>
<protein>
    <recommendedName>
        <fullName evidence="3">Ubiquitin-like domain-containing protein</fullName>
    </recommendedName>
</protein>
<dbReference type="EMBL" id="KQ249087">
    <property type="protein sequence ID" value="KNC71300.1"/>
    <property type="molecule type" value="Genomic_DNA"/>
</dbReference>
<dbReference type="PANTHER" id="PTHR47187:SF1">
    <property type="entry name" value="NFATC2-INTERACTING PROTEIN"/>
    <property type="match status" value="1"/>
</dbReference>
<dbReference type="eggNOG" id="KOG1769">
    <property type="taxonomic scope" value="Eukaryota"/>
</dbReference>
<evidence type="ECO:0000259" key="3">
    <source>
        <dbReference type="PROSITE" id="PS50053"/>
    </source>
</evidence>
<sequence>MYKLISVWLCWWNCVALLLYKRIVLGIEPSFIRLYHVRSFAVFFPLKSNPTNIFYVSTVCGLQYLVDVPKKLPLSDAEAMSSIGITASDLQRAGEISGSMPAMQDNSMINIQIRDGRDSKTIILKFKKTDPMSKLHNYYCKKQGIAPSKVSFRFDGDKIKGSDTAEKLELEDDDLIDAIIS</sequence>
<dbReference type="STRING" id="667725.A0A0L0F3I9"/>
<name>A0A0L0F3I9_9EUKA</name>
<keyword evidence="2" id="KW-0539">Nucleus</keyword>
<dbReference type="Gene3D" id="3.10.20.90">
    <property type="entry name" value="Phosphatidylinositol 3-kinase Catalytic Subunit, Chain A, domain 1"/>
    <property type="match status" value="1"/>
</dbReference>
<dbReference type="InterPro" id="IPR000626">
    <property type="entry name" value="Ubiquitin-like_dom"/>
</dbReference>
<evidence type="ECO:0000313" key="4">
    <source>
        <dbReference type="EMBL" id="KNC71300.1"/>
    </source>
</evidence>
<dbReference type="PANTHER" id="PTHR47187">
    <property type="entry name" value="NFATC2-INTERACTING PROTEIN"/>
    <property type="match status" value="1"/>
</dbReference>
<dbReference type="InterPro" id="IPR029071">
    <property type="entry name" value="Ubiquitin-like_domsf"/>
</dbReference>
<accession>A0A0L0F3I9</accession>
<dbReference type="InterPro" id="IPR022617">
    <property type="entry name" value="Rad60/SUMO-like_dom"/>
</dbReference>
<dbReference type="PROSITE" id="PS50053">
    <property type="entry name" value="UBIQUITIN_2"/>
    <property type="match status" value="1"/>
</dbReference>